<dbReference type="Proteomes" id="UP000410492">
    <property type="component" value="Unassembled WGS sequence"/>
</dbReference>
<accession>A0A653CYF1</accession>
<protein>
    <submittedName>
        <fullName evidence="1">Uncharacterized protein</fullName>
    </submittedName>
</protein>
<dbReference type="AlphaFoldDB" id="A0A653CYF1"/>
<dbReference type="EMBL" id="CAACVG010009325">
    <property type="protein sequence ID" value="VEN52902.1"/>
    <property type="molecule type" value="Genomic_DNA"/>
</dbReference>
<keyword evidence="2" id="KW-1185">Reference proteome</keyword>
<name>A0A653CYF1_CALMS</name>
<reference evidence="1 2" key="1">
    <citation type="submission" date="2019-01" db="EMBL/GenBank/DDBJ databases">
        <authorList>
            <person name="Sayadi A."/>
        </authorList>
    </citation>
    <scope>NUCLEOTIDE SEQUENCE [LARGE SCALE GENOMIC DNA]</scope>
</reference>
<feature type="non-terminal residue" evidence="1">
    <location>
        <position position="1"/>
    </location>
</feature>
<evidence type="ECO:0000313" key="2">
    <source>
        <dbReference type="Proteomes" id="UP000410492"/>
    </source>
</evidence>
<proteinExistence type="predicted"/>
<evidence type="ECO:0000313" key="1">
    <source>
        <dbReference type="EMBL" id="VEN52902.1"/>
    </source>
</evidence>
<sequence length="59" mass="6928">RKHGLRILTRFKKSRESTSRFKVYNLSEVNCQFLRISSLRAARGVISHRRDQNIVHCAS</sequence>
<organism evidence="1 2">
    <name type="scientific">Callosobruchus maculatus</name>
    <name type="common">Southern cowpea weevil</name>
    <name type="synonym">Pulse bruchid</name>
    <dbReference type="NCBI Taxonomy" id="64391"/>
    <lineage>
        <taxon>Eukaryota</taxon>
        <taxon>Metazoa</taxon>
        <taxon>Ecdysozoa</taxon>
        <taxon>Arthropoda</taxon>
        <taxon>Hexapoda</taxon>
        <taxon>Insecta</taxon>
        <taxon>Pterygota</taxon>
        <taxon>Neoptera</taxon>
        <taxon>Endopterygota</taxon>
        <taxon>Coleoptera</taxon>
        <taxon>Polyphaga</taxon>
        <taxon>Cucujiformia</taxon>
        <taxon>Chrysomeloidea</taxon>
        <taxon>Chrysomelidae</taxon>
        <taxon>Bruchinae</taxon>
        <taxon>Bruchini</taxon>
        <taxon>Callosobruchus</taxon>
    </lineage>
</organism>
<dbReference type="OrthoDB" id="6604388at2759"/>
<gene>
    <name evidence="1" type="ORF">CALMAC_LOCUS12873</name>
</gene>